<keyword evidence="5" id="KW-1185">Reference proteome</keyword>
<reference evidence="4" key="1">
    <citation type="submission" date="2023-06" db="EMBL/GenBank/DDBJ databases">
        <title>Phylogenetic Diversity of Rhizobium strains.</title>
        <authorList>
            <person name="Moura F.T."/>
            <person name="Helene L.C.F."/>
            <person name="Hungria M."/>
        </authorList>
    </citation>
    <scope>NUCLEOTIDE SEQUENCE</scope>
    <source>
        <strain evidence="4">CCGE524</strain>
    </source>
</reference>
<evidence type="ECO:0000313" key="5">
    <source>
        <dbReference type="Proteomes" id="UP001172630"/>
    </source>
</evidence>
<dbReference type="InterPro" id="IPR003346">
    <property type="entry name" value="Transposase_20"/>
</dbReference>
<dbReference type="InterPro" id="IPR002525">
    <property type="entry name" value="Transp_IS110-like_N"/>
</dbReference>
<proteinExistence type="predicted"/>
<name>A0ABT7KCY5_9HYPH</name>
<evidence type="ECO:0000313" key="4">
    <source>
        <dbReference type="EMBL" id="MDL2406480.1"/>
    </source>
</evidence>
<comment type="caution">
    <text evidence="4">The sequence shown here is derived from an EMBL/GenBank/DDBJ whole genome shotgun (WGS) entry which is preliminary data.</text>
</comment>
<gene>
    <name evidence="4" type="ORF">PY650_12575</name>
</gene>
<evidence type="ECO:0000259" key="3">
    <source>
        <dbReference type="Pfam" id="PF02371"/>
    </source>
</evidence>
<organism evidence="4 5">
    <name type="scientific">Rhizobium calliandrae</name>
    <dbReference type="NCBI Taxonomy" id="1312182"/>
    <lineage>
        <taxon>Bacteria</taxon>
        <taxon>Pseudomonadati</taxon>
        <taxon>Pseudomonadota</taxon>
        <taxon>Alphaproteobacteria</taxon>
        <taxon>Hyphomicrobiales</taxon>
        <taxon>Rhizobiaceae</taxon>
        <taxon>Rhizobium/Agrobacterium group</taxon>
        <taxon>Rhizobium</taxon>
    </lineage>
</organism>
<dbReference type="PANTHER" id="PTHR33055:SF13">
    <property type="entry name" value="TRANSPOSASE"/>
    <property type="match status" value="1"/>
</dbReference>
<dbReference type="Proteomes" id="UP001172630">
    <property type="component" value="Unassembled WGS sequence"/>
</dbReference>
<accession>A0ABT7KCY5</accession>
<evidence type="ECO:0000256" key="1">
    <source>
        <dbReference type="SAM" id="MobiDB-lite"/>
    </source>
</evidence>
<feature type="domain" description="Transposase IS116/IS110/IS902 C-terminal" evidence="3">
    <location>
        <begin position="159"/>
        <end position="241"/>
    </location>
</feature>
<feature type="region of interest" description="Disordered" evidence="1">
    <location>
        <begin position="315"/>
        <end position="339"/>
    </location>
</feature>
<dbReference type="PANTHER" id="PTHR33055">
    <property type="entry name" value="TRANSPOSASE FOR INSERTION SEQUENCE ELEMENT IS1111A"/>
    <property type="match status" value="1"/>
</dbReference>
<protein>
    <submittedName>
        <fullName evidence="4">IS110 family transposase</fullName>
    </submittedName>
</protein>
<dbReference type="Pfam" id="PF01548">
    <property type="entry name" value="DEDD_Tnp_IS110"/>
    <property type="match status" value="1"/>
</dbReference>
<sequence>MSTTRWSNDAAGCDKLAIAVASLVVVEATGGCEMRKARTLMAAGIAVAVVNPRQVRDFARAGGRLAKTDQVDAEVILHFAKAMRPAQIHHIDDGRIALAALVARRRQLIDVPVAEKNRLEHASADIAAFIYELLASFKAHLIRIDTAIEAEPDMAGRRNLLLSVPGIGETTAAILIAELPELGSIDDKKLAALIGVAPMAHDSGAMRGQRHIGGGRSALRRALYMAALSAIRCSTTTTTFYTRLCDVGKPPKVAIVAAMRKLATILNTTQWAEPRRTRVASGPSTGSDEGGVSCELVAKLALMVRARRAVANHEGGFPLTQPGTAKRGRRPIPGSWTCP</sequence>
<dbReference type="NCBIfam" id="NF033542">
    <property type="entry name" value="transpos_IS110"/>
    <property type="match status" value="1"/>
</dbReference>
<dbReference type="EMBL" id="JARFYN010000013">
    <property type="protein sequence ID" value="MDL2406480.1"/>
    <property type="molecule type" value="Genomic_DNA"/>
</dbReference>
<dbReference type="InterPro" id="IPR047650">
    <property type="entry name" value="Transpos_IS110"/>
</dbReference>
<dbReference type="Pfam" id="PF02371">
    <property type="entry name" value="Transposase_20"/>
    <property type="match status" value="1"/>
</dbReference>
<evidence type="ECO:0000259" key="2">
    <source>
        <dbReference type="Pfam" id="PF01548"/>
    </source>
</evidence>
<feature type="domain" description="Transposase IS110-like N-terminal" evidence="2">
    <location>
        <begin position="19"/>
        <end position="121"/>
    </location>
</feature>